<dbReference type="InterPro" id="IPR027417">
    <property type="entry name" value="P-loop_NTPase"/>
</dbReference>
<dbReference type="GO" id="GO:0032991">
    <property type="term" value="C:protein-containing complex"/>
    <property type="evidence" value="ECO:0007669"/>
    <property type="project" value="UniProtKB-ARBA"/>
</dbReference>
<reference evidence="5 6" key="1">
    <citation type="submission" date="2020-08" db="EMBL/GenBank/DDBJ databases">
        <title>Genomic Encyclopedia of Type Strains, Phase III (KMG-III): the genomes of soil and plant-associated and newly described type strains.</title>
        <authorList>
            <person name="Whitman W."/>
        </authorList>
    </citation>
    <scope>NUCLEOTIDE SEQUENCE [LARGE SCALE GENOMIC DNA]</scope>
    <source>
        <strain evidence="5 6">CECT 8803</strain>
    </source>
</reference>
<dbReference type="InterPro" id="IPR003439">
    <property type="entry name" value="ABC_transporter-like_ATP-bd"/>
</dbReference>
<keyword evidence="1" id="KW-0813">Transport</keyword>
<evidence type="ECO:0000259" key="4">
    <source>
        <dbReference type="PROSITE" id="PS50893"/>
    </source>
</evidence>
<dbReference type="PANTHER" id="PTHR42781">
    <property type="entry name" value="SPERMIDINE/PUTRESCINE IMPORT ATP-BINDING PROTEIN POTA"/>
    <property type="match status" value="1"/>
</dbReference>
<dbReference type="SUPFAM" id="SSF52540">
    <property type="entry name" value="P-loop containing nucleoside triphosphate hydrolases"/>
    <property type="match status" value="1"/>
</dbReference>
<dbReference type="RefSeq" id="WP_183415124.1">
    <property type="nucleotide sequence ID" value="NZ_JACHXA010000001.1"/>
</dbReference>
<dbReference type="Pfam" id="PF00005">
    <property type="entry name" value="ABC_tran"/>
    <property type="match status" value="1"/>
</dbReference>
<dbReference type="InterPro" id="IPR050093">
    <property type="entry name" value="ABC_SmlMolc_Importer"/>
</dbReference>
<dbReference type="GO" id="GO:0005886">
    <property type="term" value="C:plasma membrane"/>
    <property type="evidence" value="ECO:0007669"/>
    <property type="project" value="UniProtKB-ARBA"/>
</dbReference>
<dbReference type="InterPro" id="IPR003593">
    <property type="entry name" value="AAA+_ATPase"/>
</dbReference>
<gene>
    <name evidence="5" type="ORF">FHR98_000597</name>
</gene>
<name>A0A839SPG5_9PROT</name>
<evidence type="ECO:0000256" key="1">
    <source>
        <dbReference type="ARBA" id="ARBA00022448"/>
    </source>
</evidence>
<proteinExistence type="predicted"/>
<organism evidence="5 6">
    <name type="scientific">Limibacillus halophilus</name>
    <dbReference type="NCBI Taxonomy" id="1579333"/>
    <lineage>
        <taxon>Bacteria</taxon>
        <taxon>Pseudomonadati</taxon>
        <taxon>Pseudomonadota</taxon>
        <taxon>Alphaproteobacteria</taxon>
        <taxon>Rhodospirillales</taxon>
        <taxon>Rhodovibrionaceae</taxon>
        <taxon>Limibacillus</taxon>
    </lineage>
</organism>
<protein>
    <submittedName>
        <fullName evidence="5">ABC-type Fe3+/spermidine/putrescine transport system ATPase subunit</fullName>
    </submittedName>
</protein>
<keyword evidence="2" id="KW-0547">Nucleotide-binding</keyword>
<dbReference type="PANTHER" id="PTHR42781:SF4">
    <property type="entry name" value="SPERMIDINE_PUTRESCINE IMPORT ATP-BINDING PROTEIN POTA"/>
    <property type="match status" value="1"/>
</dbReference>
<comment type="caution">
    <text evidence="5">The sequence shown here is derived from an EMBL/GenBank/DDBJ whole genome shotgun (WGS) entry which is preliminary data.</text>
</comment>
<keyword evidence="3" id="KW-0067">ATP-binding</keyword>
<keyword evidence="6" id="KW-1185">Reference proteome</keyword>
<dbReference type="Gene3D" id="3.40.50.300">
    <property type="entry name" value="P-loop containing nucleotide triphosphate hydrolases"/>
    <property type="match status" value="1"/>
</dbReference>
<evidence type="ECO:0000256" key="2">
    <source>
        <dbReference type="ARBA" id="ARBA00022741"/>
    </source>
</evidence>
<dbReference type="FunFam" id="3.40.50.300:FF:000133">
    <property type="entry name" value="Spermidine/putrescine import ATP-binding protein PotA"/>
    <property type="match status" value="1"/>
</dbReference>
<accession>A0A839SPG5</accession>
<dbReference type="GO" id="GO:0015847">
    <property type="term" value="P:putrescine transport"/>
    <property type="evidence" value="ECO:0007669"/>
    <property type="project" value="UniProtKB-ARBA"/>
</dbReference>
<sequence length="378" mass="41162">MSEKNMFDDQGQVPEGCWQHSATELRSAPDMLRIEQLSLRYGDVVALDNIKLEVGANEFIALLGPSGCGKTSLLRVIAGLNVPQDGRIVLNGKDVANLPPRHRNIGIVFQNYALFPHMTVRQNVAFGLECRRLTKPEISTRAMAALEKVRLAELADRRPKALSGGQQQRVALARAIAFEPSLLLLDEPLGALDKQLRTRMQFELKELQRSLGITAMFVTHDQDEAVAMADRIVVMRDGKIQQIATPSELFSMPATAWVAEFIDAGNLLSGSTRVEGGKWIVQLPGGVEIEGAAPDGVDRETAKLLLPAHSLEVFPSKEDSAYRLVSMRPNGMALDLVIACGELQFRAQLPVGRAAEFVTGAPVRLTAAPDAGTWLPGD</sequence>
<evidence type="ECO:0000256" key="3">
    <source>
        <dbReference type="ARBA" id="ARBA00022840"/>
    </source>
</evidence>
<evidence type="ECO:0000313" key="5">
    <source>
        <dbReference type="EMBL" id="MBB3064332.1"/>
    </source>
</evidence>
<feature type="domain" description="ABC transporter" evidence="4">
    <location>
        <begin position="32"/>
        <end position="262"/>
    </location>
</feature>
<dbReference type="InterPro" id="IPR017871">
    <property type="entry name" value="ABC_transporter-like_CS"/>
</dbReference>
<dbReference type="Proteomes" id="UP000581135">
    <property type="component" value="Unassembled WGS sequence"/>
</dbReference>
<dbReference type="GO" id="GO:0005524">
    <property type="term" value="F:ATP binding"/>
    <property type="evidence" value="ECO:0007669"/>
    <property type="project" value="UniProtKB-KW"/>
</dbReference>
<dbReference type="EMBL" id="JACHXA010000001">
    <property type="protein sequence ID" value="MBB3064332.1"/>
    <property type="molecule type" value="Genomic_DNA"/>
</dbReference>
<evidence type="ECO:0000313" key="6">
    <source>
        <dbReference type="Proteomes" id="UP000581135"/>
    </source>
</evidence>
<dbReference type="SMART" id="SM00382">
    <property type="entry name" value="AAA"/>
    <property type="match status" value="1"/>
</dbReference>
<dbReference type="AlphaFoldDB" id="A0A839SPG5"/>
<dbReference type="PROSITE" id="PS50893">
    <property type="entry name" value="ABC_TRANSPORTER_2"/>
    <property type="match status" value="1"/>
</dbReference>
<dbReference type="GO" id="GO:0016887">
    <property type="term" value="F:ATP hydrolysis activity"/>
    <property type="evidence" value="ECO:0007669"/>
    <property type="project" value="InterPro"/>
</dbReference>
<dbReference type="PROSITE" id="PS00211">
    <property type="entry name" value="ABC_TRANSPORTER_1"/>
    <property type="match status" value="1"/>
</dbReference>